<organism evidence="1 2">
    <name type="scientific">Tardiphaga robiniae</name>
    <dbReference type="NCBI Taxonomy" id="943830"/>
    <lineage>
        <taxon>Bacteria</taxon>
        <taxon>Pseudomonadati</taxon>
        <taxon>Pseudomonadota</taxon>
        <taxon>Alphaproteobacteria</taxon>
        <taxon>Hyphomicrobiales</taxon>
        <taxon>Nitrobacteraceae</taxon>
        <taxon>Tardiphaga</taxon>
    </lineage>
</organism>
<proteinExistence type="predicted"/>
<dbReference type="Proteomes" id="UP000515291">
    <property type="component" value="Chromosome"/>
</dbReference>
<dbReference type="Pfam" id="PF11351">
    <property type="entry name" value="GTA_holin_3TM"/>
    <property type="match status" value="1"/>
</dbReference>
<dbReference type="RefSeq" id="WP_184515555.1">
    <property type="nucleotide sequence ID" value="NZ_CP050292.1"/>
</dbReference>
<dbReference type="EMBL" id="CP050292">
    <property type="protein sequence ID" value="QND70587.1"/>
    <property type="molecule type" value="Genomic_DNA"/>
</dbReference>
<accession>A0A7G6TV05</accession>
<evidence type="ECO:0000313" key="2">
    <source>
        <dbReference type="Proteomes" id="UP000515291"/>
    </source>
</evidence>
<evidence type="ECO:0000313" key="1">
    <source>
        <dbReference type="EMBL" id="QND70587.1"/>
    </source>
</evidence>
<gene>
    <name evidence="1" type="ORF">HB776_04570</name>
</gene>
<name>A0A7G6TV05_9BRAD</name>
<dbReference type="KEGG" id="trb:HB776_04570"/>
<sequence length="195" mass="20769">MDWGDLAKQVIALGAPMLGTALGDPLGDVAGEILAKAVGSVTLTPAAVQAALPAADPSKLAEAEAHWADMIRAEAETQRAAISATQATIRAEIASDDPLQRWWRPAYALELTVECAALWCVLIHEFWTGDIQTINALVNATALLVTYWGFRFGVLGVYISGRTREKVSALTGQDSPGMVEKLVKALTVKDGVKKK</sequence>
<evidence type="ECO:0008006" key="3">
    <source>
        <dbReference type="Google" id="ProtNLM"/>
    </source>
</evidence>
<dbReference type="InterPro" id="IPR021497">
    <property type="entry name" value="GTA_holin_3TM"/>
</dbReference>
<dbReference type="AlphaFoldDB" id="A0A7G6TV05"/>
<protein>
    <recommendedName>
        <fullName evidence="3">Holin of 3TMs, for gene-transfer release</fullName>
    </recommendedName>
</protein>
<reference evidence="2" key="1">
    <citation type="journal article" date="2020" name="Mol. Plant Microbe">
        <title>Rhizobial microsymbionts of the narrowly endemic Oxytropis species growing in Kamchatka are characterized by significant genetic diversity and possess a set of genes that are associated with T3SS and T6SS secretion systems and can affect the development of symbiosis.</title>
        <authorList>
            <person name="Safronova V."/>
            <person name="Guro P."/>
            <person name="Sazanova A."/>
            <person name="Kuznetsova I."/>
            <person name="Belimov A."/>
            <person name="Yakubov V."/>
            <person name="Chirak E."/>
            <person name="Afonin A."/>
            <person name="Gogolev Y."/>
            <person name="Andronov E."/>
            <person name="Tikhonovich I."/>
        </authorList>
    </citation>
    <scope>NUCLEOTIDE SEQUENCE [LARGE SCALE GENOMIC DNA]</scope>
    <source>
        <strain evidence="2">581</strain>
    </source>
</reference>